<reference evidence="3 4" key="1">
    <citation type="journal article" date="2021" name="ISME Commun">
        <title>Automated analysis of genomic sequences facilitates high-throughput and comprehensive description of bacteria.</title>
        <authorList>
            <person name="Hitch T.C.A."/>
        </authorList>
    </citation>
    <scope>NUCLEOTIDE SEQUENCE [LARGE SCALE GENOMIC DNA]</scope>
    <source>
        <strain evidence="3 4">Sanger_109</strain>
    </source>
</reference>
<name>A0ABT2TIP6_9FIRM</name>
<dbReference type="Pfam" id="PF13561">
    <property type="entry name" value="adh_short_C2"/>
    <property type="match status" value="1"/>
</dbReference>
<evidence type="ECO:0000313" key="4">
    <source>
        <dbReference type="Proteomes" id="UP001652442"/>
    </source>
</evidence>
<comment type="similarity">
    <text evidence="1">Belongs to the short-chain dehydrogenases/reductases (SDR) family.</text>
</comment>
<protein>
    <submittedName>
        <fullName evidence="3">SDR family oxidoreductase</fullName>
    </submittedName>
</protein>
<dbReference type="InterPro" id="IPR036291">
    <property type="entry name" value="NAD(P)-bd_dom_sf"/>
</dbReference>
<dbReference type="Proteomes" id="UP001652442">
    <property type="component" value="Unassembled WGS sequence"/>
</dbReference>
<accession>A0ABT2TIP6</accession>
<evidence type="ECO:0000256" key="1">
    <source>
        <dbReference type="ARBA" id="ARBA00006484"/>
    </source>
</evidence>
<dbReference type="InterPro" id="IPR002347">
    <property type="entry name" value="SDR_fam"/>
</dbReference>
<dbReference type="CDD" id="cd05233">
    <property type="entry name" value="SDR_c"/>
    <property type="match status" value="1"/>
</dbReference>
<sequence>MDKKQWPVKVPDYDFVGKTVVVTGSTKGIGKAIAMAYARCHASVVISGRSQEECSRVAQEIRNLGGIAEGIRADVQKLNEIVWLRDQAQQKLGPVAVWINCAGTAITKKILDVTEEDYDLVMNTNFKSVYFSSQMAAQKMAEQKNGGKIIQIASVGGLKGSNGLSLYGASKAAVINLTKTMAMEWSRYGIQVNAICPGYVETEINKAVFENETFKDSVIKTIPQRRLGTVDEIAAIALFLGSDLSGMINGEAIVADMGAICG</sequence>
<dbReference type="NCBIfam" id="NF005559">
    <property type="entry name" value="PRK07231.1"/>
    <property type="match status" value="1"/>
</dbReference>
<dbReference type="InterPro" id="IPR020904">
    <property type="entry name" value="Sc_DH/Rdtase_CS"/>
</dbReference>
<keyword evidence="2" id="KW-0560">Oxidoreductase</keyword>
<gene>
    <name evidence="3" type="ORF">OCV88_06965</name>
</gene>
<dbReference type="PRINTS" id="PR00080">
    <property type="entry name" value="SDRFAMILY"/>
</dbReference>
<dbReference type="Gene3D" id="3.40.50.720">
    <property type="entry name" value="NAD(P)-binding Rossmann-like Domain"/>
    <property type="match status" value="1"/>
</dbReference>
<keyword evidence="4" id="KW-1185">Reference proteome</keyword>
<organism evidence="3 4">
    <name type="scientific">Brotonthovivens ammoniilytica</name>
    <dbReference type="NCBI Taxonomy" id="2981725"/>
    <lineage>
        <taxon>Bacteria</taxon>
        <taxon>Bacillati</taxon>
        <taxon>Bacillota</taxon>
        <taxon>Clostridia</taxon>
        <taxon>Lachnospirales</taxon>
        <taxon>Lachnospiraceae</taxon>
        <taxon>Brotonthovivens</taxon>
    </lineage>
</organism>
<dbReference type="PANTHER" id="PTHR42760">
    <property type="entry name" value="SHORT-CHAIN DEHYDROGENASES/REDUCTASES FAMILY MEMBER"/>
    <property type="match status" value="1"/>
</dbReference>
<dbReference type="SUPFAM" id="SSF51735">
    <property type="entry name" value="NAD(P)-binding Rossmann-fold domains"/>
    <property type="match status" value="1"/>
</dbReference>
<dbReference type="PRINTS" id="PR00081">
    <property type="entry name" value="GDHRDH"/>
</dbReference>
<proteinExistence type="inferred from homology"/>
<evidence type="ECO:0000256" key="2">
    <source>
        <dbReference type="ARBA" id="ARBA00023002"/>
    </source>
</evidence>
<dbReference type="EMBL" id="JAOQJQ010000002">
    <property type="protein sequence ID" value="MCU6762082.1"/>
    <property type="molecule type" value="Genomic_DNA"/>
</dbReference>
<comment type="caution">
    <text evidence="3">The sequence shown here is derived from an EMBL/GenBank/DDBJ whole genome shotgun (WGS) entry which is preliminary data.</text>
</comment>
<evidence type="ECO:0000313" key="3">
    <source>
        <dbReference type="EMBL" id="MCU6762082.1"/>
    </source>
</evidence>
<dbReference type="PROSITE" id="PS00061">
    <property type="entry name" value="ADH_SHORT"/>
    <property type="match status" value="1"/>
</dbReference>
<dbReference type="PANTHER" id="PTHR42760:SF133">
    <property type="entry name" value="3-OXOACYL-[ACYL-CARRIER-PROTEIN] REDUCTASE"/>
    <property type="match status" value="1"/>
</dbReference>
<dbReference type="RefSeq" id="WP_158424815.1">
    <property type="nucleotide sequence ID" value="NZ_JAOQJQ010000002.1"/>
</dbReference>